<evidence type="ECO:0000313" key="1">
    <source>
        <dbReference type="EMBL" id="GBE86656.1"/>
    </source>
</evidence>
<dbReference type="EMBL" id="BFAD01000009">
    <property type="protein sequence ID" value="GBE86656.1"/>
    <property type="molecule type" value="Genomic_DNA"/>
</dbReference>
<dbReference type="GeneID" id="38783573"/>
<protein>
    <submittedName>
        <fullName evidence="1">Uncharacterized protein</fullName>
    </submittedName>
</protein>
<accession>A0A401GWQ1</accession>
<name>A0A401GWQ1_9APHY</name>
<dbReference type="Proteomes" id="UP000287166">
    <property type="component" value="Unassembled WGS sequence"/>
</dbReference>
<organism evidence="1 2">
    <name type="scientific">Sparassis crispa</name>
    <dbReference type="NCBI Taxonomy" id="139825"/>
    <lineage>
        <taxon>Eukaryota</taxon>
        <taxon>Fungi</taxon>
        <taxon>Dikarya</taxon>
        <taxon>Basidiomycota</taxon>
        <taxon>Agaricomycotina</taxon>
        <taxon>Agaricomycetes</taxon>
        <taxon>Polyporales</taxon>
        <taxon>Sparassidaceae</taxon>
        <taxon>Sparassis</taxon>
    </lineage>
</organism>
<dbReference type="AlphaFoldDB" id="A0A401GWQ1"/>
<reference evidence="1 2" key="1">
    <citation type="journal article" date="2018" name="Sci. Rep.">
        <title>Genome sequence of the cauliflower mushroom Sparassis crispa (Hanabiratake) and its association with beneficial usage.</title>
        <authorList>
            <person name="Kiyama R."/>
            <person name="Furutani Y."/>
            <person name="Kawaguchi K."/>
            <person name="Nakanishi T."/>
        </authorList>
    </citation>
    <scope>NUCLEOTIDE SEQUENCE [LARGE SCALE GENOMIC DNA]</scope>
</reference>
<dbReference type="RefSeq" id="XP_027617569.1">
    <property type="nucleotide sequence ID" value="XM_027761768.1"/>
</dbReference>
<comment type="caution">
    <text evidence="1">The sequence shown here is derived from an EMBL/GenBank/DDBJ whole genome shotgun (WGS) entry which is preliminary data.</text>
</comment>
<sequence>MPDLKFTLRQICDLFQNASKNTALPTLPFAPLPTPFPLLWLLHNCNISLSARPSRSHQPIITRSPRTLREYPTAFSLFSTLFPIVSPRHHILPLPAAPPSTLSRVVSAFLPPVPSPSRRATSLQFNLTGIIFHPLSPIYPLQSSSRRPTTNS</sequence>
<proteinExistence type="predicted"/>
<evidence type="ECO:0000313" key="2">
    <source>
        <dbReference type="Proteomes" id="UP000287166"/>
    </source>
</evidence>
<gene>
    <name evidence="1" type="ORF">SCP_0905360</name>
</gene>
<keyword evidence="2" id="KW-1185">Reference proteome</keyword>
<dbReference type="InParanoid" id="A0A401GWQ1"/>